<dbReference type="PROSITE" id="PS00108">
    <property type="entry name" value="PROTEIN_KINASE_ST"/>
    <property type="match status" value="1"/>
</dbReference>
<evidence type="ECO:0000313" key="10">
    <source>
        <dbReference type="Proteomes" id="UP000444960"/>
    </source>
</evidence>
<keyword evidence="10" id="KW-1185">Reference proteome</keyword>
<dbReference type="Gene3D" id="3.30.200.20">
    <property type="entry name" value="Phosphorylase Kinase, domain 1"/>
    <property type="match status" value="1"/>
</dbReference>
<dbReference type="PANTHER" id="PTHR43289">
    <property type="entry name" value="MITOGEN-ACTIVATED PROTEIN KINASE KINASE KINASE 20-RELATED"/>
    <property type="match status" value="1"/>
</dbReference>
<accession>A0A7I9VEH2</accession>
<dbReference type="InterPro" id="IPR000719">
    <property type="entry name" value="Prot_kinase_dom"/>
</dbReference>
<keyword evidence="7" id="KW-1133">Transmembrane helix</keyword>
<evidence type="ECO:0000256" key="2">
    <source>
        <dbReference type="ARBA" id="ARBA00022527"/>
    </source>
</evidence>
<evidence type="ECO:0000256" key="6">
    <source>
        <dbReference type="ARBA" id="ARBA00022840"/>
    </source>
</evidence>
<evidence type="ECO:0000256" key="1">
    <source>
        <dbReference type="ARBA" id="ARBA00012513"/>
    </source>
</evidence>
<proteinExistence type="predicted"/>
<feature type="domain" description="Protein kinase" evidence="8">
    <location>
        <begin position="12"/>
        <end position="269"/>
    </location>
</feature>
<dbReference type="InterPro" id="IPR027381">
    <property type="entry name" value="LytR/CpsA/Psr_C"/>
</dbReference>
<dbReference type="SMART" id="SM00220">
    <property type="entry name" value="S_TKc"/>
    <property type="match status" value="1"/>
</dbReference>
<keyword evidence="3" id="KW-0808">Transferase</keyword>
<dbReference type="GO" id="GO:0004674">
    <property type="term" value="F:protein serine/threonine kinase activity"/>
    <property type="evidence" value="ECO:0007669"/>
    <property type="project" value="UniProtKB-KW"/>
</dbReference>
<keyword evidence="7" id="KW-0812">Transmembrane</keyword>
<dbReference type="Pfam" id="PF13399">
    <property type="entry name" value="LytR_C"/>
    <property type="match status" value="1"/>
</dbReference>
<keyword evidence="5" id="KW-0418">Kinase</keyword>
<dbReference type="CDD" id="cd14014">
    <property type="entry name" value="STKc_PknB_like"/>
    <property type="match status" value="1"/>
</dbReference>
<dbReference type="AlphaFoldDB" id="A0A7I9VEH2"/>
<dbReference type="Pfam" id="PF00069">
    <property type="entry name" value="Pkinase"/>
    <property type="match status" value="1"/>
</dbReference>
<evidence type="ECO:0000256" key="5">
    <source>
        <dbReference type="ARBA" id="ARBA00022777"/>
    </source>
</evidence>
<evidence type="ECO:0000256" key="4">
    <source>
        <dbReference type="ARBA" id="ARBA00022741"/>
    </source>
</evidence>
<dbReference type="PROSITE" id="PS50011">
    <property type="entry name" value="PROTEIN_KINASE_DOM"/>
    <property type="match status" value="1"/>
</dbReference>
<dbReference type="Gene3D" id="3.30.70.2390">
    <property type="match status" value="1"/>
</dbReference>
<comment type="caution">
    <text evidence="9">The sequence shown here is derived from an EMBL/GenBank/DDBJ whole genome shotgun (WGS) entry which is preliminary data.</text>
</comment>
<dbReference type="EMBL" id="BJOV01000005">
    <property type="protein sequence ID" value="GEE03513.1"/>
    <property type="molecule type" value="Genomic_DNA"/>
</dbReference>
<evidence type="ECO:0000259" key="8">
    <source>
        <dbReference type="PROSITE" id="PS50011"/>
    </source>
</evidence>
<dbReference type="GO" id="GO:0005524">
    <property type="term" value="F:ATP binding"/>
    <property type="evidence" value="ECO:0007669"/>
    <property type="project" value="UniProtKB-KW"/>
</dbReference>
<dbReference type="InterPro" id="IPR008271">
    <property type="entry name" value="Ser/Thr_kinase_AS"/>
</dbReference>
<evidence type="ECO:0000313" key="9">
    <source>
        <dbReference type="EMBL" id="GEE03513.1"/>
    </source>
</evidence>
<evidence type="ECO:0000256" key="3">
    <source>
        <dbReference type="ARBA" id="ARBA00022679"/>
    </source>
</evidence>
<dbReference type="InterPro" id="IPR011009">
    <property type="entry name" value="Kinase-like_dom_sf"/>
</dbReference>
<dbReference type="OrthoDB" id="9796385at2"/>
<dbReference type="Proteomes" id="UP000444960">
    <property type="component" value="Unassembled WGS sequence"/>
</dbReference>
<dbReference type="Gene3D" id="1.10.510.10">
    <property type="entry name" value="Transferase(Phosphotransferase) domain 1"/>
    <property type="match status" value="1"/>
</dbReference>
<dbReference type="EC" id="2.7.11.1" evidence="1"/>
<reference evidence="10" key="1">
    <citation type="submission" date="2019-06" db="EMBL/GenBank/DDBJ databases">
        <title>Gordonia isolated from sludge of a wastewater treatment plant.</title>
        <authorList>
            <person name="Tamura T."/>
            <person name="Aoyama K."/>
            <person name="Kang Y."/>
            <person name="Saito S."/>
            <person name="Akiyama N."/>
            <person name="Yazawa K."/>
            <person name="Gonoi T."/>
            <person name="Mikami Y."/>
        </authorList>
    </citation>
    <scope>NUCLEOTIDE SEQUENCE [LARGE SCALE GENOMIC DNA]</scope>
    <source>
        <strain evidence="10">NBRC 107696</strain>
    </source>
</reference>
<dbReference type="RefSeq" id="WP_161897016.1">
    <property type="nucleotide sequence ID" value="NZ_BJOV01000005.1"/>
</dbReference>
<organism evidence="9 10">
    <name type="scientific">Gordonia spumicola</name>
    <dbReference type="NCBI Taxonomy" id="589161"/>
    <lineage>
        <taxon>Bacteria</taxon>
        <taxon>Bacillati</taxon>
        <taxon>Actinomycetota</taxon>
        <taxon>Actinomycetes</taxon>
        <taxon>Mycobacteriales</taxon>
        <taxon>Gordoniaceae</taxon>
        <taxon>Gordonia</taxon>
    </lineage>
</organism>
<keyword evidence="4" id="KW-0547">Nucleotide-binding</keyword>
<dbReference type="SUPFAM" id="SSF56112">
    <property type="entry name" value="Protein kinase-like (PK-like)"/>
    <property type="match status" value="1"/>
</dbReference>
<evidence type="ECO:0000256" key="7">
    <source>
        <dbReference type="SAM" id="Phobius"/>
    </source>
</evidence>
<keyword evidence="6" id="KW-0067">ATP-binding</keyword>
<name>A0A7I9VEH2_9ACTN</name>
<protein>
    <recommendedName>
        <fullName evidence="1">non-specific serine/threonine protein kinase</fullName>
        <ecNumber evidence="1">2.7.11.1</ecNumber>
    </recommendedName>
</protein>
<keyword evidence="7" id="KW-0472">Membrane</keyword>
<dbReference type="PANTHER" id="PTHR43289:SF6">
    <property type="entry name" value="SERINE_THREONINE-PROTEIN KINASE NEKL-3"/>
    <property type="match status" value="1"/>
</dbReference>
<feature type="transmembrane region" description="Helical" evidence="7">
    <location>
        <begin position="297"/>
        <end position="318"/>
    </location>
</feature>
<keyword evidence="2" id="KW-0723">Serine/threonine-protein kinase</keyword>
<gene>
    <name evidence="9" type="ORF">nbrc107696_39590</name>
</gene>
<sequence>MTMPPGTMFGDYRIVRRLGQGGMGAVYLVENPQLGRYEALKVIAPTADADFQTRFTQEARTAAALDHPGIIGVHHVGIADGVPWFTMTYLDGADLTHAGLSAAESLGAVTRVAAALDYAHGRGVVHRDVKPANIVVTRTAGGMLDKVVVLDFGIAKLADTAGVTATGAFIGTLAYTAPEMLEGRPPSPRSDQYALACTAFELLTGTPPFDGPTPVSIMSAHASAPVPAISARRPDLASLDPVFVRALAKNPAERFASCTEFTDALRTAIARPAPPPPPTLVRPVVVPTPPRRRTPPAAIAAVAVVAAILVIGVVVAVVKTVGGSSDEPVTTAAPPPTSTATITSSTVPTISACVYNAGVVTGASARAARSLTGAGIDVLETSNLQSRSVTENVVFYPAGRESEARTVAAAVPGGAVAEPRPAAFTKCPGEIAVIVVD</sequence>